<organism evidence="1 2">
    <name type="scientific">Inconstantimicrobium mannanitabidum</name>
    <dbReference type="NCBI Taxonomy" id="1604901"/>
    <lineage>
        <taxon>Bacteria</taxon>
        <taxon>Bacillati</taxon>
        <taxon>Bacillota</taxon>
        <taxon>Clostridia</taxon>
        <taxon>Eubacteriales</taxon>
        <taxon>Clostridiaceae</taxon>
        <taxon>Inconstantimicrobium</taxon>
    </lineage>
</organism>
<comment type="caution">
    <text evidence="1">The sequence shown here is derived from an EMBL/GenBank/DDBJ whole genome shotgun (WGS) entry which is preliminary data.</text>
</comment>
<evidence type="ECO:0000313" key="2">
    <source>
        <dbReference type="Proteomes" id="UP001058074"/>
    </source>
</evidence>
<reference evidence="1" key="1">
    <citation type="journal article" date="2025" name="Int. J. Syst. Evol. Microbiol.">
        <title>Inconstantimicrobium mannanitabidum sp. nov., a novel member of the family Clostridiaceae isolated from anoxic soil under the treatment of reductive soil disinfestation.</title>
        <authorList>
            <person name="Ueki A."/>
            <person name="Tonouchi A."/>
            <person name="Honma S."/>
            <person name="Kaku N."/>
            <person name="Ueki K."/>
        </authorList>
    </citation>
    <scope>NUCLEOTIDE SEQUENCE</scope>
    <source>
        <strain evidence="1">TW13</strain>
    </source>
</reference>
<dbReference type="EMBL" id="BROD01000001">
    <property type="protein sequence ID" value="GKX65059.1"/>
    <property type="molecule type" value="Genomic_DNA"/>
</dbReference>
<sequence length="210" mass="23816">MDGEATYNISSGSIELVQEAVYVKEVNTKKDSKIFGCNNYLLSVVKKISDNASEMDAYLVGIKENIKANIRVINSDLASKLKIEKDYIELNQTKNLVASKDGITISINKVFFDGGELVILSKLTSDKEVGENRRFRIIDSNVYVNEIKIRGEENQCSYKLDKCLAEEERRYNIEDFSLSGQADIKIVFANVSINNSIKWGPWIFKTRVYC</sequence>
<evidence type="ECO:0000313" key="1">
    <source>
        <dbReference type="EMBL" id="GKX65059.1"/>
    </source>
</evidence>
<proteinExistence type="predicted"/>
<keyword evidence="2" id="KW-1185">Reference proteome</keyword>
<protein>
    <submittedName>
        <fullName evidence="1">Uncharacterized protein</fullName>
    </submittedName>
</protein>
<accession>A0ACB5R7R6</accession>
<dbReference type="Proteomes" id="UP001058074">
    <property type="component" value="Unassembled WGS sequence"/>
</dbReference>
<gene>
    <name evidence="1" type="ORF">rsdtw13_03170</name>
</gene>
<name>A0ACB5R7R6_9CLOT</name>